<dbReference type="SUPFAM" id="SSF51197">
    <property type="entry name" value="Clavaminate synthase-like"/>
    <property type="match status" value="1"/>
</dbReference>
<dbReference type="InterPro" id="IPR005123">
    <property type="entry name" value="Oxoglu/Fe-dep_dioxygenase_dom"/>
</dbReference>
<evidence type="ECO:0000256" key="1">
    <source>
        <dbReference type="ARBA" id="ARBA00008056"/>
    </source>
</evidence>
<evidence type="ECO:0000313" key="6">
    <source>
        <dbReference type="EMBL" id="KAJ0959978.1"/>
    </source>
</evidence>
<sequence length="174" mass="19325">MKYEIQGFFQLPLEEKKVYAQQPGSIEGYGQAFVVSEEQKLDWGDMAALDQYSLELKRVTGILMKSMAKSLGVEILADMFRDGLQSVRMNYYPPCPHASKVLGLSPHSDAVGLTLLLQVNQIQGLQIKKNGGWMPIKPLPGAFIVNIGDILEILSNGKYKSIEHRAVINPKSCD</sequence>
<dbReference type="PANTHER" id="PTHR47991">
    <property type="entry name" value="OXOGLUTARATE/IRON-DEPENDENT DIOXYGENASE"/>
    <property type="match status" value="1"/>
</dbReference>
<feature type="domain" description="Fe2OG dioxygenase" evidence="5">
    <location>
        <begin position="83"/>
        <end position="174"/>
    </location>
</feature>
<dbReference type="PROSITE" id="PS51471">
    <property type="entry name" value="FE2OG_OXY"/>
    <property type="match status" value="1"/>
</dbReference>
<dbReference type="InterPro" id="IPR026992">
    <property type="entry name" value="DIOX_N"/>
</dbReference>
<name>A0A9D5BSP6_9LILI</name>
<evidence type="ECO:0000313" key="7">
    <source>
        <dbReference type="Proteomes" id="UP001085076"/>
    </source>
</evidence>
<dbReference type="GO" id="GO:0016491">
    <property type="term" value="F:oxidoreductase activity"/>
    <property type="evidence" value="ECO:0007669"/>
    <property type="project" value="UniProtKB-KW"/>
</dbReference>
<dbReference type="AlphaFoldDB" id="A0A9D5BSP6"/>
<keyword evidence="2" id="KW-0479">Metal-binding</keyword>
<comment type="similarity">
    <text evidence="1">Belongs to the iron/ascorbate-dependent oxidoreductase family.</text>
</comment>
<evidence type="ECO:0000259" key="5">
    <source>
        <dbReference type="PROSITE" id="PS51471"/>
    </source>
</evidence>
<gene>
    <name evidence="6" type="ORF">J5N97_000268</name>
</gene>
<organism evidence="6 7">
    <name type="scientific">Dioscorea zingiberensis</name>
    <dbReference type="NCBI Taxonomy" id="325984"/>
    <lineage>
        <taxon>Eukaryota</taxon>
        <taxon>Viridiplantae</taxon>
        <taxon>Streptophyta</taxon>
        <taxon>Embryophyta</taxon>
        <taxon>Tracheophyta</taxon>
        <taxon>Spermatophyta</taxon>
        <taxon>Magnoliopsida</taxon>
        <taxon>Liliopsida</taxon>
        <taxon>Dioscoreales</taxon>
        <taxon>Dioscoreaceae</taxon>
        <taxon>Dioscorea</taxon>
    </lineage>
</organism>
<dbReference type="EMBL" id="JAGGNH010000126">
    <property type="protein sequence ID" value="KAJ0959978.1"/>
    <property type="molecule type" value="Genomic_DNA"/>
</dbReference>
<keyword evidence="3" id="KW-0560">Oxidoreductase</keyword>
<keyword evidence="7" id="KW-1185">Reference proteome</keyword>
<dbReference type="Proteomes" id="UP001085076">
    <property type="component" value="Unassembled WGS sequence"/>
</dbReference>
<dbReference type="InterPro" id="IPR050295">
    <property type="entry name" value="Plant_2OG-oxidoreductases"/>
</dbReference>
<protein>
    <recommendedName>
        <fullName evidence="5">Fe2OG dioxygenase domain-containing protein</fullName>
    </recommendedName>
</protein>
<comment type="caution">
    <text evidence="6">The sequence shown here is derived from an EMBL/GenBank/DDBJ whole genome shotgun (WGS) entry which is preliminary data.</text>
</comment>
<evidence type="ECO:0000256" key="3">
    <source>
        <dbReference type="ARBA" id="ARBA00023002"/>
    </source>
</evidence>
<dbReference type="GO" id="GO:0046872">
    <property type="term" value="F:metal ion binding"/>
    <property type="evidence" value="ECO:0007669"/>
    <property type="project" value="UniProtKB-KW"/>
</dbReference>
<reference evidence="6 7" key="1">
    <citation type="journal article" date="2022" name="Hortic Res">
        <title>The genome of Dioscorea zingiberensis sheds light on the biosynthesis, origin and evolution of the medicinally important diosgenin saponins.</title>
        <authorList>
            <person name="Li Y."/>
            <person name="Tan C."/>
            <person name="Li Z."/>
            <person name="Guo J."/>
            <person name="Li S."/>
            <person name="Chen X."/>
            <person name="Wang C."/>
            <person name="Dai X."/>
            <person name="Yang H."/>
            <person name="Song W."/>
            <person name="Hou L."/>
            <person name="Xu J."/>
            <person name="Tong Z."/>
            <person name="Xu A."/>
            <person name="Yuan X."/>
            <person name="Wang W."/>
            <person name="Yang Q."/>
            <person name="Chen L."/>
            <person name="Sun Z."/>
            <person name="Wang K."/>
            <person name="Pan B."/>
            <person name="Chen J."/>
            <person name="Bao Y."/>
            <person name="Liu F."/>
            <person name="Qi X."/>
            <person name="Gang D.R."/>
            <person name="Wen J."/>
            <person name="Li J."/>
        </authorList>
    </citation>
    <scope>NUCLEOTIDE SEQUENCE [LARGE SCALE GENOMIC DNA]</scope>
    <source>
        <strain evidence="6">Dzin_1.0</strain>
    </source>
</reference>
<evidence type="ECO:0000256" key="4">
    <source>
        <dbReference type="ARBA" id="ARBA00023004"/>
    </source>
</evidence>
<keyword evidence="4" id="KW-0408">Iron</keyword>
<dbReference type="Pfam" id="PF14226">
    <property type="entry name" value="DIOX_N"/>
    <property type="match status" value="1"/>
</dbReference>
<proteinExistence type="inferred from homology"/>
<dbReference type="InterPro" id="IPR027443">
    <property type="entry name" value="IPNS-like_sf"/>
</dbReference>
<accession>A0A9D5BSP6</accession>
<dbReference type="InterPro" id="IPR044861">
    <property type="entry name" value="IPNS-like_FE2OG_OXY"/>
</dbReference>
<dbReference type="Gene3D" id="2.60.120.330">
    <property type="entry name" value="B-lactam Antibiotic, Isopenicillin N Synthase, Chain"/>
    <property type="match status" value="1"/>
</dbReference>
<dbReference type="Pfam" id="PF03171">
    <property type="entry name" value="2OG-FeII_Oxy"/>
    <property type="match status" value="1"/>
</dbReference>
<dbReference type="OrthoDB" id="781841at2759"/>
<evidence type="ECO:0000256" key="2">
    <source>
        <dbReference type="ARBA" id="ARBA00022723"/>
    </source>
</evidence>